<dbReference type="SMART" id="SM00233">
    <property type="entry name" value="PH"/>
    <property type="match status" value="1"/>
</dbReference>
<dbReference type="EMBL" id="FN654846">
    <property type="protein sequence ID" value="CBY36821.1"/>
    <property type="molecule type" value="Genomic_DNA"/>
</dbReference>
<dbReference type="Gene3D" id="6.10.250.2520">
    <property type="match status" value="1"/>
</dbReference>
<keyword evidence="9" id="KW-0206">Cytoskeleton</keyword>
<evidence type="ECO:0000256" key="12">
    <source>
        <dbReference type="PROSITE-ProRule" id="PRU00283"/>
    </source>
</evidence>
<sequence length="1689" mass="188777">MSSVKVAVRVRPFNKREMDNQAENIIHMSDNTTAIQNPRCPDDLKSFSYDYSYNSHDPSTADFSDQEKVYRDLGDEMTAHAFNGYNVCIFAYGQTGSGKSYTMMGTRSDPGLIPKLCNELFTRITSNAQSVNFSVEVSYMEIYCERVRDLLNPSSANKALRVREHPIMGPYVEGLSKLAVKDYTDVAQIMDDGNKTRTVAATNMNATSSRSHAVFSLIFSQRSSSDPKKINKVSKISLVDLAGSERANSTGASGTRLKEGANINQSLTTLGKVISALAEAPADAGASTKRRKKEFVPYRDSVLTWLLKESLGGNSKTAMIAAVSPADINYEETLSTLRYADRAKRIRCHAVVNEDPNAKLVRELRAEVERLKTLLVQANPEIMKAPAEDAFDPVPTNSRAEAMIESFVDDQKAHTIDVLKQLEESEKLINELSEPWEVKLKRSEELRSQRMSILKEMGVALRDDTSVSGVFSPKSIPHLVNLNEDPFMSECLLYYLKVNAVTYVGTVTLPADIVLSGTGITARHAVFEYILKDGKGEVFLSSCPEANTFVNGRLLEGRMKLKTGSRIIFGAAHVFRFVHPTAEDCVDNFIDNMPPDEPDNHAEVDWEYATKEIMEQWGIDLKAEKVEMHLKVQEAHHKLEEEQERAAIALEIQREEYEKKIKSLEFQVNIALSEARGVLGWTPRQIRLAKYSWDKWRKYQFTSLRDQIWGHAVLIKEANAIAAELNKQVEFQFSLLRDGLYTPIPSNLKNQIQLQSDVSTPNPGQSVLVVEVRDKLHGALHYWSLEKLQVRLDGMRKMYELASEPNSSSTKEPNFPTHSRKSSIASDMSLPATPKRGKSFSLIDFKHSSVLEPIVNPMHQLYPDDSVDRPQWLRLVGRLKSASMSCLSEAGGRLMSPSLLSSSDAFYDRTPWFNPIGRGSQPLFHLIPSVQEQETVSFQHRVRIISGHGELKVRNTRDFLTRGRYFGAATVLIKTESLREKDTANVGCIILLGDEALSDDGAEWSADNDSTFSGEEELNFSIGERVIEGCSSPEGQAGLYDDDNENTNVWGLRLTIEAFDLLPEEYSDAFCQFTIFGRCEENWSTEPLPIKAGSATANATWELAVQAGSDLVRALKSTSIVLEVFGHSSGSSIPPFPHRFTDPDPAISFLPALSKPVPVSSLFGASGFNQGGQTHSRHDILAWFELLELDVSGDYKAVPVEHGPERSRGMFLLHHGVQRKVALTITHESSAHLKWAEVCEVVVGRVRAREDGQSGMGDMPLSLPVTTSMCSQFGGDRTCYRVEAVWDSSLHNSDLLNRPGGQIWLTISAYVDLQQCTQPVCISRDVCVQVFPRDARLGQCRSLRQVFFLNTDANRISSIFEISLRYQNLSPRSSRPILDTASQYVKGEEYLTSWRPKWDGLILEHQNLLRRLQHLQDLEKIRHWLHATDVDYPINQRGLFGPNCAQSSFEPFQADQELDEDTYTPEEAKILKKALSLMFHKFPSVFVQNSYFATSNSCQSNAGLASVDSLLSQSPSLSSMRSRVSDFTPMSCPAIPLDEPLDPPLSSPGVSHSSSSTAQPNVNRQMIPCVENVVMNPVISRRGYLLVLEQGSSHWTRRFVVVRRPYMLFYRSARDAVERSVINLSTAVVEYSADKQDVFRTPYIFAVSTQARALLLAAGSEAEANGWLYAFNPLLAASKKYYEIGHSSK</sequence>
<dbReference type="Pfam" id="PF00225">
    <property type="entry name" value="Kinesin"/>
    <property type="match status" value="1"/>
</dbReference>
<dbReference type="InterPro" id="IPR011993">
    <property type="entry name" value="PH-like_dom_sf"/>
</dbReference>
<name>E4YMW2_OIKDI</name>
<evidence type="ECO:0000259" key="17">
    <source>
        <dbReference type="PROSITE" id="PS50067"/>
    </source>
</evidence>
<dbReference type="CDD" id="cd22705">
    <property type="entry name" value="FHA_KIF1"/>
    <property type="match status" value="1"/>
</dbReference>
<dbReference type="InterPro" id="IPR022164">
    <property type="entry name" value="Kinesin-like"/>
</dbReference>
<dbReference type="PROSITE" id="PS50003">
    <property type="entry name" value="PH_DOMAIN"/>
    <property type="match status" value="1"/>
</dbReference>
<evidence type="ECO:0000256" key="9">
    <source>
        <dbReference type="ARBA" id="ARBA00023212"/>
    </source>
</evidence>
<dbReference type="Pfam" id="PF12473">
    <property type="entry name" value="DUF3694"/>
    <property type="match status" value="1"/>
</dbReference>
<comment type="similarity">
    <text evidence="12">Belongs to the TRAFAC class myosin-kinesin ATPase superfamily. Kinesin family.</text>
</comment>
<dbReference type="FunFam" id="3.40.850.10:FF:000021">
    <property type="entry name" value="kinesin-like protein KIF16B isoform X1"/>
    <property type="match status" value="1"/>
</dbReference>
<feature type="region of interest" description="Disordered" evidence="14">
    <location>
        <begin position="802"/>
        <end position="830"/>
    </location>
</feature>
<evidence type="ECO:0000256" key="3">
    <source>
        <dbReference type="ARBA" id="ARBA00022490"/>
    </source>
</evidence>
<keyword evidence="7 13" id="KW-0175">Coiled coil</keyword>
<dbReference type="InterPro" id="IPR036961">
    <property type="entry name" value="Kinesin_motor_dom_sf"/>
</dbReference>
<feature type="binding site" evidence="12">
    <location>
        <begin position="93"/>
        <end position="100"/>
    </location>
    <ligand>
        <name>ATP</name>
        <dbReference type="ChEBI" id="CHEBI:30616"/>
    </ligand>
</feature>
<dbReference type="GO" id="GO:0010970">
    <property type="term" value="P:transport along microtubule"/>
    <property type="evidence" value="ECO:0007669"/>
    <property type="project" value="UniProtKB-ARBA"/>
</dbReference>
<dbReference type="PRINTS" id="PR00380">
    <property type="entry name" value="KINESINHEAVY"/>
</dbReference>
<dbReference type="InterPro" id="IPR032405">
    <property type="entry name" value="Kinesin_assoc"/>
</dbReference>
<evidence type="ECO:0000259" key="16">
    <source>
        <dbReference type="PROSITE" id="PS50006"/>
    </source>
</evidence>
<organism evidence="18">
    <name type="scientific">Oikopleura dioica</name>
    <name type="common">Tunicate</name>
    <dbReference type="NCBI Taxonomy" id="34765"/>
    <lineage>
        <taxon>Eukaryota</taxon>
        <taxon>Metazoa</taxon>
        <taxon>Chordata</taxon>
        <taxon>Tunicata</taxon>
        <taxon>Appendicularia</taxon>
        <taxon>Copelata</taxon>
        <taxon>Oikopleuridae</taxon>
        <taxon>Oikopleura</taxon>
    </lineage>
</organism>
<dbReference type="PROSITE" id="PS50006">
    <property type="entry name" value="FHA_DOMAIN"/>
    <property type="match status" value="1"/>
</dbReference>
<evidence type="ECO:0000256" key="4">
    <source>
        <dbReference type="ARBA" id="ARBA00022701"/>
    </source>
</evidence>
<feature type="coiled-coil region" evidence="13">
    <location>
        <begin position="636"/>
        <end position="674"/>
    </location>
</feature>
<dbReference type="GO" id="GO:0008017">
    <property type="term" value="F:microtubule binding"/>
    <property type="evidence" value="ECO:0007669"/>
    <property type="project" value="InterPro"/>
</dbReference>
<dbReference type="GO" id="GO:0008574">
    <property type="term" value="F:plus-end-directed microtubule motor activity"/>
    <property type="evidence" value="ECO:0007669"/>
    <property type="project" value="UniProtKB-EC"/>
</dbReference>
<comment type="subcellular location">
    <subcellularLocation>
        <location evidence="1">Cytoplasm</location>
        <location evidence="1">Cytoskeleton</location>
    </subcellularLocation>
</comment>
<evidence type="ECO:0000259" key="15">
    <source>
        <dbReference type="PROSITE" id="PS50003"/>
    </source>
</evidence>
<dbReference type="InterPro" id="IPR008984">
    <property type="entry name" value="SMAD_FHA_dom_sf"/>
</dbReference>
<dbReference type="InterPro" id="IPR001752">
    <property type="entry name" value="Kinesin_motor_dom"/>
</dbReference>
<keyword evidence="8 12" id="KW-0505">Motor protein</keyword>
<dbReference type="Gene3D" id="2.30.29.30">
    <property type="entry name" value="Pleckstrin-homology domain (PH domain)/Phosphotyrosine-binding domain (PTB)"/>
    <property type="match status" value="1"/>
</dbReference>
<keyword evidence="3" id="KW-0963">Cytoplasm</keyword>
<dbReference type="PROSITE" id="PS50067">
    <property type="entry name" value="KINESIN_MOTOR_2"/>
    <property type="match status" value="1"/>
</dbReference>
<evidence type="ECO:0000313" key="18">
    <source>
        <dbReference type="EMBL" id="CBY36821.1"/>
    </source>
</evidence>
<evidence type="ECO:0000256" key="6">
    <source>
        <dbReference type="ARBA" id="ARBA00022840"/>
    </source>
</evidence>
<evidence type="ECO:0000256" key="14">
    <source>
        <dbReference type="SAM" id="MobiDB-lite"/>
    </source>
</evidence>
<evidence type="ECO:0000256" key="11">
    <source>
        <dbReference type="ARBA" id="ARBA00066390"/>
    </source>
</evidence>
<gene>
    <name evidence="18" type="ORF">GSOID_T00029861001</name>
</gene>
<dbReference type="InterPro" id="IPR019821">
    <property type="entry name" value="Kinesin_motor_CS"/>
</dbReference>
<dbReference type="EC" id="5.6.1.3" evidence="11"/>
<dbReference type="CDD" id="cd01365">
    <property type="entry name" value="KISc_KIF1A_KIF1B"/>
    <property type="match status" value="1"/>
</dbReference>
<dbReference type="InterPro" id="IPR049780">
    <property type="entry name" value="PH_KIFIA_KIFIB"/>
</dbReference>
<protein>
    <recommendedName>
        <fullName evidence="2">Kinesin-like protein unc-104</fullName>
        <ecNumber evidence="11">5.6.1.3</ecNumber>
    </recommendedName>
</protein>
<evidence type="ECO:0000256" key="2">
    <source>
        <dbReference type="ARBA" id="ARBA00020751"/>
    </source>
</evidence>
<accession>E4YMW2</accession>
<feature type="domain" description="Kinesin motor" evidence="17">
    <location>
        <begin position="3"/>
        <end position="346"/>
    </location>
</feature>
<dbReference type="Pfam" id="PF00498">
    <property type="entry name" value="FHA"/>
    <property type="match status" value="1"/>
</dbReference>
<comment type="catalytic activity">
    <reaction evidence="10">
        <text>ATP + H2O + a kinesin associated with a microtubule at position (n) = ADP + phosphate a kinesin associated with a microtubule at position (n+1, toward the plus end).</text>
        <dbReference type="EC" id="5.6.1.3"/>
    </reaction>
</comment>
<keyword evidence="4" id="KW-0493">Microtubule</keyword>
<keyword evidence="5 12" id="KW-0547">Nucleotide-binding</keyword>
<dbReference type="InterPro" id="IPR000253">
    <property type="entry name" value="FHA_dom"/>
</dbReference>
<proteinExistence type="inferred from homology"/>
<reference evidence="18" key="1">
    <citation type="journal article" date="2010" name="Science">
        <title>Plasticity of animal genome architecture unmasked by rapid evolution of a pelagic tunicate.</title>
        <authorList>
            <person name="Denoeud F."/>
            <person name="Henriet S."/>
            <person name="Mungpakdee S."/>
            <person name="Aury J.M."/>
            <person name="Da Silva C."/>
            <person name="Brinkmann H."/>
            <person name="Mikhaleva J."/>
            <person name="Olsen L.C."/>
            <person name="Jubin C."/>
            <person name="Canestro C."/>
            <person name="Bouquet J.M."/>
            <person name="Danks G."/>
            <person name="Poulain J."/>
            <person name="Campsteijn C."/>
            <person name="Adamski M."/>
            <person name="Cross I."/>
            <person name="Yadetie F."/>
            <person name="Muffato M."/>
            <person name="Louis A."/>
            <person name="Butcher S."/>
            <person name="Tsagkogeorga G."/>
            <person name="Konrad A."/>
            <person name="Singh S."/>
            <person name="Jensen M.F."/>
            <person name="Cong E.H."/>
            <person name="Eikeseth-Otteraa H."/>
            <person name="Noel B."/>
            <person name="Anthouard V."/>
            <person name="Porcel B.M."/>
            <person name="Kachouri-Lafond R."/>
            <person name="Nishino A."/>
            <person name="Ugolini M."/>
            <person name="Chourrout P."/>
            <person name="Nishida H."/>
            <person name="Aasland R."/>
            <person name="Huzurbazar S."/>
            <person name="Westhof E."/>
            <person name="Delsuc F."/>
            <person name="Lehrach H."/>
            <person name="Reinhardt R."/>
            <person name="Weissenbach J."/>
            <person name="Roy S.W."/>
            <person name="Artiguenave F."/>
            <person name="Postlethwait J.H."/>
            <person name="Manak J.R."/>
            <person name="Thompson E.M."/>
            <person name="Jaillon O."/>
            <person name="Du Pasquier L."/>
            <person name="Boudinot P."/>
            <person name="Liberles D.A."/>
            <person name="Volff J.N."/>
            <person name="Philippe H."/>
            <person name="Lenhard B."/>
            <person name="Roest Crollius H."/>
            <person name="Wincker P."/>
            <person name="Chourrout D."/>
        </authorList>
    </citation>
    <scope>NUCLEOTIDE SEQUENCE [LARGE SCALE GENOMIC DNA]</scope>
</reference>
<dbReference type="GO" id="GO:0005524">
    <property type="term" value="F:ATP binding"/>
    <property type="evidence" value="ECO:0007669"/>
    <property type="project" value="UniProtKB-UniRule"/>
</dbReference>
<feature type="domain" description="FHA" evidence="16">
    <location>
        <begin position="502"/>
        <end position="555"/>
    </location>
</feature>
<dbReference type="SUPFAM" id="SSF52540">
    <property type="entry name" value="P-loop containing nucleoside triphosphate hydrolases"/>
    <property type="match status" value="1"/>
</dbReference>
<evidence type="ECO:0000256" key="5">
    <source>
        <dbReference type="ARBA" id="ARBA00022741"/>
    </source>
</evidence>
<dbReference type="Pfam" id="PF16183">
    <property type="entry name" value="Kinesin_assoc"/>
    <property type="match status" value="1"/>
</dbReference>
<dbReference type="GO" id="GO:0005874">
    <property type="term" value="C:microtubule"/>
    <property type="evidence" value="ECO:0007669"/>
    <property type="project" value="UniProtKB-KW"/>
</dbReference>
<dbReference type="Gene3D" id="3.40.850.10">
    <property type="entry name" value="Kinesin motor domain"/>
    <property type="match status" value="1"/>
</dbReference>
<dbReference type="InterPro" id="IPR027417">
    <property type="entry name" value="P-loop_NTPase"/>
</dbReference>
<dbReference type="InterPro" id="IPR001849">
    <property type="entry name" value="PH_domain"/>
</dbReference>
<evidence type="ECO:0000256" key="8">
    <source>
        <dbReference type="ARBA" id="ARBA00023175"/>
    </source>
</evidence>
<dbReference type="SUPFAM" id="SSF50729">
    <property type="entry name" value="PH domain-like"/>
    <property type="match status" value="1"/>
</dbReference>
<dbReference type="PROSITE" id="PS00411">
    <property type="entry name" value="KINESIN_MOTOR_1"/>
    <property type="match status" value="1"/>
</dbReference>
<dbReference type="PANTHER" id="PTHR47117">
    <property type="entry name" value="STAR-RELATED LIPID TRANSFER PROTEIN 9"/>
    <property type="match status" value="1"/>
</dbReference>
<evidence type="ECO:0000256" key="1">
    <source>
        <dbReference type="ARBA" id="ARBA00004245"/>
    </source>
</evidence>
<dbReference type="Gene3D" id="2.60.200.20">
    <property type="match status" value="1"/>
</dbReference>
<dbReference type="SMART" id="SM00129">
    <property type="entry name" value="KISc"/>
    <property type="match status" value="1"/>
</dbReference>
<evidence type="ECO:0000256" key="13">
    <source>
        <dbReference type="SAM" id="Coils"/>
    </source>
</evidence>
<dbReference type="Pfam" id="PF00169">
    <property type="entry name" value="PH"/>
    <property type="match status" value="1"/>
</dbReference>
<dbReference type="Proteomes" id="UP000011014">
    <property type="component" value="Unassembled WGS sequence"/>
</dbReference>
<feature type="domain" description="PH" evidence="15">
    <location>
        <begin position="1578"/>
        <end position="1676"/>
    </location>
</feature>
<dbReference type="PANTHER" id="PTHR47117:SF10">
    <property type="entry name" value="KINESIN-LIKE PROTEIN KIF1B"/>
    <property type="match status" value="1"/>
</dbReference>
<evidence type="ECO:0000256" key="10">
    <source>
        <dbReference type="ARBA" id="ARBA00050273"/>
    </source>
</evidence>
<dbReference type="CDD" id="cd01233">
    <property type="entry name" value="PH_KIFIA_KIFIB"/>
    <property type="match status" value="1"/>
</dbReference>
<keyword evidence="6 12" id="KW-0067">ATP-binding</keyword>
<dbReference type="SUPFAM" id="SSF49879">
    <property type="entry name" value="SMAD/FHA domain"/>
    <property type="match status" value="1"/>
</dbReference>
<evidence type="ECO:0000256" key="7">
    <source>
        <dbReference type="ARBA" id="ARBA00023054"/>
    </source>
</evidence>